<reference evidence="2 3" key="2">
    <citation type="submission" date="2016-08" db="EMBL/GenBank/DDBJ databases">
        <title>Pervasive Adenine N6-methylation of Active Genes in Fungi.</title>
        <authorList>
            <consortium name="DOE Joint Genome Institute"/>
            <person name="Mondo S.J."/>
            <person name="Dannebaum R.O."/>
            <person name="Kuo R.C."/>
            <person name="Labutti K."/>
            <person name="Haridas S."/>
            <person name="Kuo A."/>
            <person name="Salamov A."/>
            <person name="Ahrendt S.R."/>
            <person name="Lipzen A."/>
            <person name="Sullivan W."/>
            <person name="Andreopoulos W.B."/>
            <person name="Clum A."/>
            <person name="Lindquist E."/>
            <person name="Daum C."/>
            <person name="Ramamoorthy G.K."/>
            <person name="Gryganskyi A."/>
            <person name="Culley D."/>
            <person name="Magnuson J.K."/>
            <person name="James T.Y."/>
            <person name="O'Malley M.A."/>
            <person name="Stajich J.E."/>
            <person name="Spatafora J.W."/>
            <person name="Visel A."/>
            <person name="Grigoriev I.V."/>
        </authorList>
    </citation>
    <scope>NUCLEOTIDE SEQUENCE [LARGE SCALE GENOMIC DNA]</scope>
    <source>
        <strain evidence="3">finn</strain>
    </source>
</reference>
<dbReference type="Proteomes" id="UP000193719">
    <property type="component" value="Unassembled WGS sequence"/>
</dbReference>
<reference evidence="2 3" key="1">
    <citation type="submission" date="2016-08" db="EMBL/GenBank/DDBJ databases">
        <title>Genomes of anaerobic fungi encode conserved fungal cellulosomes for biomass hydrolysis.</title>
        <authorList>
            <consortium name="DOE Joint Genome Institute"/>
            <person name="Haitjema C.H."/>
            <person name="Gilmore S.P."/>
            <person name="Henske J.K."/>
            <person name="Solomon K.V."/>
            <person name="De Groot R."/>
            <person name="Kuo A."/>
            <person name="Mondo S.J."/>
            <person name="Salamov A.A."/>
            <person name="Labutti K."/>
            <person name="Zhao Z."/>
            <person name="Chiniquy J."/>
            <person name="Barry K."/>
            <person name="Brewer H.M."/>
            <person name="Purvine S.O."/>
            <person name="Wright A.T."/>
            <person name="Boxma B."/>
            <person name="Van Alen T."/>
            <person name="Hackstein J.H."/>
            <person name="Baker S.E."/>
            <person name="Grigoriev I.V."/>
            <person name="O'Malley M.A."/>
        </authorList>
    </citation>
    <scope>NUCLEOTIDE SEQUENCE [LARGE SCALE GENOMIC DNA]</scope>
    <source>
        <strain evidence="3">finn</strain>
    </source>
</reference>
<accession>A0A1Y1VMI0</accession>
<keyword evidence="3" id="KW-1185">Reference proteome</keyword>
<evidence type="ECO:0000313" key="2">
    <source>
        <dbReference type="EMBL" id="ORX60126.1"/>
    </source>
</evidence>
<organism evidence="2 3">
    <name type="scientific">Piromyces finnis</name>
    <dbReference type="NCBI Taxonomy" id="1754191"/>
    <lineage>
        <taxon>Eukaryota</taxon>
        <taxon>Fungi</taxon>
        <taxon>Fungi incertae sedis</taxon>
        <taxon>Chytridiomycota</taxon>
        <taxon>Chytridiomycota incertae sedis</taxon>
        <taxon>Neocallimastigomycetes</taxon>
        <taxon>Neocallimastigales</taxon>
        <taxon>Neocallimastigaceae</taxon>
        <taxon>Piromyces</taxon>
    </lineage>
</organism>
<name>A0A1Y1VMI0_9FUNG</name>
<evidence type="ECO:0000256" key="1">
    <source>
        <dbReference type="SAM" id="MobiDB-lite"/>
    </source>
</evidence>
<gene>
    <name evidence="2" type="ORF">BCR36DRAFT_274710</name>
</gene>
<feature type="non-terminal residue" evidence="2">
    <location>
        <position position="1"/>
    </location>
</feature>
<dbReference type="AlphaFoldDB" id="A0A1Y1VMI0"/>
<protein>
    <submittedName>
        <fullName evidence="2">Uncharacterized protein</fullName>
    </submittedName>
</protein>
<dbReference type="EMBL" id="MCFH01000002">
    <property type="protein sequence ID" value="ORX60126.1"/>
    <property type="molecule type" value="Genomic_DNA"/>
</dbReference>
<evidence type="ECO:0000313" key="3">
    <source>
        <dbReference type="Proteomes" id="UP000193719"/>
    </source>
</evidence>
<feature type="region of interest" description="Disordered" evidence="1">
    <location>
        <begin position="132"/>
        <end position="163"/>
    </location>
</feature>
<comment type="caution">
    <text evidence="2">The sequence shown here is derived from an EMBL/GenBank/DDBJ whole genome shotgun (WGS) entry which is preliminary data.</text>
</comment>
<dbReference type="OrthoDB" id="2148140at2759"/>
<sequence length="557" mass="64414">FLLVTSTNDKKSSRINVNTKTDGNNTLSSFKSPISVISNENVLNFINELKPNSFINENNEEIPEADLKENAEKTHEPLKTDDITDVPRTLSTFSSLSFISSDIFKSTSFQLSHQGSLDIVNYIINENDFKKAQEKEEKERKEKEEKEREEREKEQQIKEEKEKDLRPQIKTNIEKVSSPIKSAIEGFKTEITGSPLSAVNQSLTINSINARNDLQSNMNGTVFQNNRFNTYLETLNTFNQSELINPYSQPLLVSYKSNIKDQRTQLQHMSDVKRYTFDQIIKNYDEKNKKIQDMTPMKEEDLISWLKDATPEDIYENMHKIIGIPKKMNLMSKKTTEVVSSSSNYPILSIDNYLYQEPKAFTPLYARFKDHNVSLYIKDSDLCCTDRYNSSKLSIFPFPLHIVIGVSSCDNILNIHVVIQNPTKDYCIKTLSFITATDAIALTYSNILYQNVYFDEDSVLRTTFVQIYIDDDNEDLKTFVNRWFRVPFELANCHYEIITDINQISIVSQVFIFMSQKKELYKSVEKLNKWEDSMAIVHQTIYGHPLQVIMAALKGKT</sequence>
<proteinExistence type="predicted"/>